<evidence type="ECO:0000313" key="2">
    <source>
        <dbReference type="Proteomes" id="UP000063308"/>
    </source>
</evidence>
<sequence>MAVSICIQWILTRSPFRGLMSIKSMGAQWS</sequence>
<dbReference type="Proteomes" id="UP000063308">
    <property type="component" value="Chromosome"/>
</dbReference>
<reference evidence="1 2" key="1">
    <citation type="submission" date="2014-11" db="EMBL/GenBank/DDBJ databases">
        <title>Symbiosis island explosion on the genome of extra-slow-growing strains of soybean bradyrhizobia with massive insertion sequences.</title>
        <authorList>
            <person name="Iida T."/>
            <person name="Minamisawa K."/>
        </authorList>
    </citation>
    <scope>NUCLEOTIDE SEQUENCE [LARGE SCALE GENOMIC DNA]</scope>
    <source>
        <strain evidence="1 2">NK6</strain>
    </source>
</reference>
<dbReference type="EMBL" id="AP014685">
    <property type="protein sequence ID" value="BAR62119.1"/>
    <property type="molecule type" value="Genomic_DNA"/>
</dbReference>
<gene>
    <name evidence="1" type="ORF">NK6_8975</name>
</gene>
<name>A0A0E4BX32_9BRAD</name>
<accession>A0A0E4BX32</accession>
<organism evidence="1 2">
    <name type="scientific">Bradyrhizobium diazoefficiens</name>
    <dbReference type="NCBI Taxonomy" id="1355477"/>
    <lineage>
        <taxon>Bacteria</taxon>
        <taxon>Pseudomonadati</taxon>
        <taxon>Pseudomonadota</taxon>
        <taxon>Alphaproteobacteria</taxon>
        <taxon>Hyphomicrobiales</taxon>
        <taxon>Nitrobacteraceae</taxon>
        <taxon>Bradyrhizobium</taxon>
    </lineage>
</organism>
<proteinExistence type="predicted"/>
<dbReference type="AlphaFoldDB" id="A0A0E4BX32"/>
<protein>
    <submittedName>
        <fullName evidence="1">Uncharacterized protein</fullName>
    </submittedName>
</protein>
<evidence type="ECO:0000313" key="1">
    <source>
        <dbReference type="EMBL" id="BAR62119.1"/>
    </source>
</evidence>